<reference evidence="1 2" key="1">
    <citation type="submission" date="2019-04" db="EMBL/GenBank/DDBJ databases">
        <authorList>
            <person name="Hwang J.C."/>
        </authorList>
    </citation>
    <scope>NUCLEOTIDE SEQUENCE [LARGE SCALE GENOMIC DNA]</scope>
    <source>
        <strain evidence="1 2">IMCC35002</strain>
    </source>
</reference>
<evidence type="ECO:0000313" key="1">
    <source>
        <dbReference type="EMBL" id="TKB56753.1"/>
    </source>
</evidence>
<proteinExistence type="predicted"/>
<keyword evidence="2" id="KW-1185">Reference proteome</keyword>
<accession>A0A4U1BQ32</accession>
<comment type="caution">
    <text evidence="1">The sequence shown here is derived from an EMBL/GenBank/DDBJ whole genome shotgun (WGS) entry which is preliminary data.</text>
</comment>
<gene>
    <name evidence="1" type="ORF">FCL42_06375</name>
</gene>
<dbReference type="AlphaFoldDB" id="A0A4U1BQ32"/>
<dbReference type="Proteomes" id="UP000305675">
    <property type="component" value="Unassembled WGS sequence"/>
</dbReference>
<evidence type="ECO:0000313" key="2">
    <source>
        <dbReference type="Proteomes" id="UP000305675"/>
    </source>
</evidence>
<sequence length="263" mass="29934">MMLLPLLAALSLTAPWCDIDGLERCVSELPAKTQQQLAAAFAVPKLQLPDTLAKQVQGQGAVALLFADSGMVLTDRQRIEQHHSVIWQHKVVELPSQHSVESALIHEQGHLLRLDTPAHLEAKHWVAGWEQELIADLYLLWRIAREQQGLEPAWRLYQLRNLNVMQLAPDWQHWSVPGLHFWLSQPERLRASATQPFNDFLLETQIDTTLLADFRLLAQRQFQGGSYGQHSSISRETRRHWQAMFAATASLLSQQLKVAELTN</sequence>
<dbReference type="OrthoDB" id="6398122at2"/>
<protein>
    <submittedName>
        <fullName evidence="1">Uncharacterized protein</fullName>
    </submittedName>
</protein>
<name>A0A4U1BQ32_9GAMM</name>
<dbReference type="RefSeq" id="WP_136862557.1">
    <property type="nucleotide sequence ID" value="NZ_SWCJ01000003.1"/>
</dbReference>
<organism evidence="1 2">
    <name type="scientific">Ferrimonas aestuarii</name>
    <dbReference type="NCBI Taxonomy" id="2569539"/>
    <lineage>
        <taxon>Bacteria</taxon>
        <taxon>Pseudomonadati</taxon>
        <taxon>Pseudomonadota</taxon>
        <taxon>Gammaproteobacteria</taxon>
        <taxon>Alteromonadales</taxon>
        <taxon>Ferrimonadaceae</taxon>
        <taxon>Ferrimonas</taxon>
    </lineage>
</organism>
<dbReference type="EMBL" id="SWCJ01000003">
    <property type="protein sequence ID" value="TKB56753.1"/>
    <property type="molecule type" value="Genomic_DNA"/>
</dbReference>